<sequence length="119" mass="13491">MSASPWRWPSAEKLSLNLNILLSCLTTFSFLFLLSLFVNESAQAHLSCHQVSVSGWLPSMTATRRFIFFRAFSAVNLCSACRAILHFYLVLGISDWDGVVLWYSYFTARLGIHVVDFCT</sequence>
<feature type="transmembrane region" description="Helical" evidence="1">
    <location>
        <begin position="67"/>
        <end position="91"/>
    </location>
</feature>
<protein>
    <submittedName>
        <fullName evidence="2">Uncharacterized protein</fullName>
    </submittedName>
</protein>
<proteinExistence type="predicted"/>
<keyword evidence="3" id="KW-1185">Reference proteome</keyword>
<dbReference type="EMBL" id="KV407461">
    <property type="protein sequence ID" value="KZF21280.1"/>
    <property type="molecule type" value="Genomic_DNA"/>
</dbReference>
<dbReference type="RefSeq" id="XP_018186835.1">
    <property type="nucleotide sequence ID" value="XM_018329466.1"/>
</dbReference>
<reference evidence="2 3" key="1">
    <citation type="journal article" date="2016" name="Fungal Biol.">
        <title>The genome of Xylona heveae provides a window into fungal endophytism.</title>
        <authorList>
            <person name="Gazis R."/>
            <person name="Kuo A."/>
            <person name="Riley R."/>
            <person name="LaButti K."/>
            <person name="Lipzen A."/>
            <person name="Lin J."/>
            <person name="Amirebrahimi M."/>
            <person name="Hesse C.N."/>
            <person name="Spatafora J.W."/>
            <person name="Henrissat B."/>
            <person name="Hainaut M."/>
            <person name="Grigoriev I.V."/>
            <person name="Hibbett D.S."/>
        </authorList>
    </citation>
    <scope>NUCLEOTIDE SEQUENCE [LARGE SCALE GENOMIC DNA]</scope>
    <source>
        <strain evidence="2 3">TC161</strain>
    </source>
</reference>
<organism evidence="2 3">
    <name type="scientific">Xylona heveae (strain CBS 132557 / TC161)</name>
    <dbReference type="NCBI Taxonomy" id="1328760"/>
    <lineage>
        <taxon>Eukaryota</taxon>
        <taxon>Fungi</taxon>
        <taxon>Dikarya</taxon>
        <taxon>Ascomycota</taxon>
        <taxon>Pezizomycotina</taxon>
        <taxon>Xylonomycetes</taxon>
        <taxon>Xylonales</taxon>
        <taxon>Xylonaceae</taxon>
        <taxon>Xylona</taxon>
    </lineage>
</organism>
<gene>
    <name evidence="2" type="ORF">L228DRAFT_169687</name>
</gene>
<dbReference type="InParanoid" id="A0A165FR74"/>
<evidence type="ECO:0000313" key="2">
    <source>
        <dbReference type="EMBL" id="KZF21280.1"/>
    </source>
</evidence>
<dbReference type="Proteomes" id="UP000076632">
    <property type="component" value="Unassembled WGS sequence"/>
</dbReference>
<feature type="transmembrane region" description="Helical" evidence="1">
    <location>
        <begin position="20"/>
        <end position="38"/>
    </location>
</feature>
<name>A0A165FR74_XYLHT</name>
<dbReference type="AlphaFoldDB" id="A0A165FR74"/>
<evidence type="ECO:0000313" key="3">
    <source>
        <dbReference type="Proteomes" id="UP000076632"/>
    </source>
</evidence>
<dbReference type="PROSITE" id="PS51257">
    <property type="entry name" value="PROKAR_LIPOPROTEIN"/>
    <property type="match status" value="1"/>
</dbReference>
<dbReference type="GeneID" id="28894603"/>
<keyword evidence="1" id="KW-1133">Transmembrane helix</keyword>
<keyword evidence="1" id="KW-0812">Transmembrane</keyword>
<evidence type="ECO:0000256" key="1">
    <source>
        <dbReference type="SAM" id="Phobius"/>
    </source>
</evidence>
<keyword evidence="1" id="KW-0472">Membrane</keyword>
<accession>A0A165FR74</accession>